<protein>
    <recommendedName>
        <fullName evidence="2">Ribosome-binding factor A</fullName>
    </recommendedName>
</protein>
<comment type="similarity">
    <text evidence="2">Belongs to the RbfA family.</text>
</comment>
<dbReference type="Pfam" id="PF02033">
    <property type="entry name" value="RBFA"/>
    <property type="match status" value="1"/>
</dbReference>
<dbReference type="Gene3D" id="3.30.300.20">
    <property type="match status" value="1"/>
</dbReference>
<dbReference type="InterPro" id="IPR000238">
    <property type="entry name" value="RbfA"/>
</dbReference>
<sequence length="130" mass="14743">MESNRQKKIAGVIQKDLVDILQGAARSGGLTNIIISVTKVHVTVDLSVGKVYLSIFPHNKGKELLEGIQSNSKLIKHELAQRVRHQLRKVPNLKFYVDDSLEYIDNIEKSLKGEDDPIQDRDLLDKRKKT</sequence>
<dbReference type="RefSeq" id="WP_187564077.1">
    <property type="nucleotide sequence ID" value="NZ_JACGWS010000015.1"/>
</dbReference>
<evidence type="ECO:0000256" key="2">
    <source>
        <dbReference type="HAMAP-Rule" id="MF_00003"/>
    </source>
</evidence>
<name>A0ABR7QEG6_9FLAO</name>
<comment type="caution">
    <text evidence="3">The sequence shown here is derived from an EMBL/GenBank/DDBJ whole genome shotgun (WGS) entry which is preliminary data.</text>
</comment>
<organism evidence="3 4">
    <name type="scientific">Kordia aestuariivivens</name>
    <dbReference type="NCBI Taxonomy" id="2759037"/>
    <lineage>
        <taxon>Bacteria</taxon>
        <taxon>Pseudomonadati</taxon>
        <taxon>Bacteroidota</taxon>
        <taxon>Flavobacteriia</taxon>
        <taxon>Flavobacteriales</taxon>
        <taxon>Flavobacteriaceae</taxon>
        <taxon>Kordia</taxon>
    </lineage>
</organism>
<comment type="subunit">
    <text evidence="2">Monomer. Binds 30S ribosomal subunits, but not 50S ribosomal subunits or 70S ribosomes.</text>
</comment>
<dbReference type="PANTHER" id="PTHR33515">
    <property type="entry name" value="RIBOSOME-BINDING FACTOR A, CHLOROPLASTIC-RELATED"/>
    <property type="match status" value="1"/>
</dbReference>
<accession>A0ABR7QEG6</accession>
<dbReference type="EMBL" id="JACGWS010000015">
    <property type="protein sequence ID" value="MBC8756956.1"/>
    <property type="molecule type" value="Genomic_DNA"/>
</dbReference>
<keyword evidence="1 2" id="KW-0690">Ribosome biogenesis</keyword>
<evidence type="ECO:0000313" key="4">
    <source>
        <dbReference type="Proteomes" id="UP000619238"/>
    </source>
</evidence>
<dbReference type="NCBIfam" id="TIGR00082">
    <property type="entry name" value="rbfA"/>
    <property type="match status" value="1"/>
</dbReference>
<dbReference type="PANTHER" id="PTHR33515:SF1">
    <property type="entry name" value="RIBOSOME-BINDING FACTOR A, CHLOROPLASTIC-RELATED"/>
    <property type="match status" value="1"/>
</dbReference>
<dbReference type="InterPro" id="IPR023799">
    <property type="entry name" value="RbfA_dom_sf"/>
</dbReference>
<dbReference type="HAMAP" id="MF_00003">
    <property type="entry name" value="RbfA"/>
    <property type="match status" value="1"/>
</dbReference>
<dbReference type="Proteomes" id="UP000619238">
    <property type="component" value="Unassembled WGS sequence"/>
</dbReference>
<keyword evidence="4" id="KW-1185">Reference proteome</keyword>
<dbReference type="InterPro" id="IPR015946">
    <property type="entry name" value="KH_dom-like_a/b"/>
</dbReference>
<comment type="subcellular location">
    <subcellularLocation>
        <location evidence="2">Cytoplasm</location>
    </subcellularLocation>
</comment>
<keyword evidence="2" id="KW-0963">Cytoplasm</keyword>
<reference evidence="3 4" key="1">
    <citation type="submission" date="2020-07" db="EMBL/GenBank/DDBJ databases">
        <title>Description of Kordia aestuariivivens sp. nov., isolated from a tidal flat.</title>
        <authorList>
            <person name="Park S."/>
            <person name="Yoon J.-H."/>
        </authorList>
    </citation>
    <scope>NUCLEOTIDE SEQUENCE [LARGE SCALE GENOMIC DNA]</scope>
    <source>
        <strain evidence="3 4">YSTF-M3</strain>
    </source>
</reference>
<evidence type="ECO:0000256" key="1">
    <source>
        <dbReference type="ARBA" id="ARBA00022517"/>
    </source>
</evidence>
<comment type="function">
    <text evidence="2">One of several proteins that assist in the late maturation steps of the functional core of the 30S ribosomal subunit. Associates with free 30S ribosomal subunits (but not with 30S subunits that are part of 70S ribosomes or polysomes). Required for efficient processing of 16S rRNA. May interact with the 5'-terminal helix region of 16S rRNA.</text>
</comment>
<evidence type="ECO:0000313" key="3">
    <source>
        <dbReference type="EMBL" id="MBC8756956.1"/>
    </source>
</evidence>
<dbReference type="SUPFAM" id="SSF89919">
    <property type="entry name" value="Ribosome-binding factor A, RbfA"/>
    <property type="match status" value="1"/>
</dbReference>
<gene>
    <name evidence="2 3" type="primary">rbfA</name>
    <name evidence="3" type="ORF">H2O64_19950</name>
</gene>
<proteinExistence type="inferred from homology"/>